<comment type="caution">
    <text evidence="1">The sequence shown here is derived from an EMBL/GenBank/DDBJ whole genome shotgun (WGS) entry which is preliminary data.</text>
</comment>
<dbReference type="RefSeq" id="WP_127899660.1">
    <property type="nucleotide sequence ID" value="NZ_VDDC01000026.1"/>
</dbReference>
<keyword evidence="2" id="KW-1185">Reference proteome</keyword>
<dbReference type="AlphaFoldDB" id="A0A5C4R4H2"/>
<proteinExistence type="predicted"/>
<reference evidence="1 2" key="1">
    <citation type="submission" date="2019-06" db="EMBL/GenBank/DDBJ databases">
        <authorList>
            <person name="Li J."/>
        </authorList>
    </citation>
    <scope>NUCLEOTIDE SEQUENCE [LARGE SCALE GENOMIC DNA]</scope>
    <source>
        <strain evidence="1 2">CGMCC 1.8012</strain>
    </source>
</reference>
<accession>A0A5C4R4H2</accession>
<evidence type="ECO:0000313" key="1">
    <source>
        <dbReference type="EMBL" id="TNH38617.1"/>
    </source>
</evidence>
<protein>
    <submittedName>
        <fullName evidence="1">Uncharacterized protein</fullName>
    </submittedName>
</protein>
<evidence type="ECO:0000313" key="2">
    <source>
        <dbReference type="Proteomes" id="UP000304880"/>
    </source>
</evidence>
<dbReference type="EMBL" id="VDDC01000026">
    <property type="protein sequence ID" value="TNH38617.1"/>
    <property type="molecule type" value="Genomic_DNA"/>
</dbReference>
<dbReference type="Proteomes" id="UP000304880">
    <property type="component" value="Unassembled WGS sequence"/>
</dbReference>
<name>A0A5C4R4H2_9RHOB</name>
<sequence>MEDHSLRLQFKFAGIPEDQIEIALENFYGLGGAPEITCMGDYAAAKSLYAVMDASVPPQDTHSAVARYVITLGARMTEWEMRSRLNPS</sequence>
<gene>
    <name evidence="1" type="ORF">FHD67_14275</name>
</gene>
<organism evidence="1 2">
    <name type="scientific">Paracoccus haeundaensis</name>
    <dbReference type="NCBI Taxonomy" id="225362"/>
    <lineage>
        <taxon>Bacteria</taxon>
        <taxon>Pseudomonadati</taxon>
        <taxon>Pseudomonadota</taxon>
        <taxon>Alphaproteobacteria</taxon>
        <taxon>Rhodobacterales</taxon>
        <taxon>Paracoccaceae</taxon>
        <taxon>Paracoccus</taxon>
    </lineage>
</organism>